<dbReference type="KEGG" id="hhy:Halhy_6418"/>
<dbReference type="InterPro" id="IPR001270">
    <property type="entry name" value="ClpA/B"/>
</dbReference>
<dbReference type="GO" id="GO:0005524">
    <property type="term" value="F:ATP binding"/>
    <property type="evidence" value="ECO:0007669"/>
    <property type="project" value="UniProtKB-KW"/>
</dbReference>
<dbReference type="HOGENOM" id="CLU_288168_0_0_10"/>
<organism evidence="7 8">
    <name type="scientific">Haliscomenobacter hydrossis (strain ATCC 27775 / DSM 1100 / LMG 10767 / O)</name>
    <dbReference type="NCBI Taxonomy" id="760192"/>
    <lineage>
        <taxon>Bacteria</taxon>
        <taxon>Pseudomonadati</taxon>
        <taxon>Bacteroidota</taxon>
        <taxon>Saprospiria</taxon>
        <taxon>Saprospirales</taxon>
        <taxon>Haliscomenobacteraceae</taxon>
        <taxon>Haliscomenobacter</taxon>
    </lineage>
</organism>
<evidence type="ECO:0000256" key="2">
    <source>
        <dbReference type="ARBA" id="ARBA00022840"/>
    </source>
</evidence>
<evidence type="ECO:0000256" key="4">
    <source>
        <dbReference type="SAM" id="Coils"/>
    </source>
</evidence>
<sequence>MPLPISIPFFAFRLSFSNNVTLLNPMTDAHSIRLGKTLSEVADEYQSALQEQLYNQTPLLPLMDLLRPSTYYTSELEVDFPAGTSGPGTPAFNLSFEFFYQQQEHAWRAILPALGLETSATFEVDLAENLRELVRIDFRRQDRLLSVQDIISTIWFKSIELIQKEINLEALDPGEKRPEKEQGKFVWLDKVASNLNIVRQESYGCEKELNQVLRILRGGYPNNLLIIGPSGVGKTALIWEATRQLKLHYPDEFNIWETTASTLIKELSQERGWEFNLSELIKEIANTPHILYLRNLMDLFEVGQYQGNEASMAEFLTAYLSQGQIRMISECTEEQFARIELNAPGYPAYFQVLRLNEPRGEQMEQIILDKVKALAEQANILIAEEAVNEVIRLHRRFMPYAGMPGKPIRFLEGMALRMSKPQGGQEDFSIIDRNEVIRYFCAESGMPPMIVDPNISLVPAQVKAYFYQQVFGQELAVDAVVDAMVAIKTALARTDKPIASFLFAGPTGVGKTELAKVLTAFMFGDKDRMVRFDMSEYGTPGALLRLAGAGNVEGLLTSAIRKQPFSVLLFDEIEKAHPNFFDLLLQLLGEGRLSDNRGRTADFCSAIVIMTTNLGADANRPRPGFGNVGKPAQELYQDAIKKYFRPELVNRIDQIIAFQSLDKTLIRAIVTREIEQFKTRDGIRYRKLELSINDNALEKLAEEGFHPKYGGRQLQRAIRELIALPLSNQLNLYDPTDKLNVVVKTSKGSVKVEVEPEPVPLEELLDEFNLQDGADQASVLRGSAIGFKESHLFTLLLQELDDLEEEAKGEQGKDPVFSAQAEIRKMQLMALRDKVESLVSEVEDLEQKLSLAVLGIGSATDEIAEVEQWEEKFFRLKVEVYQQANPSANIAYLGIFGEACEKMRPVYSALCIEKNYEFAFTEVWYRESHYYSVNDENKTEQYLLIEQAQLGEFLPEAQDRLVGIILKITGPAVQLFFAGETGIQKWLNPQRKEMLAEIKLSEQKDAPPKGIHLKNYFSRLPIRRSLEFPQIKDNVWRINRQLAEDQYSAYLLFQLEQQFKLNLDNQF</sequence>
<dbReference type="CDD" id="cd00009">
    <property type="entry name" value="AAA"/>
    <property type="match status" value="1"/>
</dbReference>
<keyword evidence="1" id="KW-0547">Nucleotide-binding</keyword>
<name>F4KQ75_HALH1</name>
<reference evidence="7 8" key="1">
    <citation type="journal article" date="2011" name="Stand. Genomic Sci.">
        <title>Complete genome sequence of Haliscomenobacter hydrossis type strain (O).</title>
        <authorList>
            <consortium name="US DOE Joint Genome Institute (JGI-PGF)"/>
            <person name="Daligault H."/>
            <person name="Lapidus A."/>
            <person name="Zeytun A."/>
            <person name="Nolan M."/>
            <person name="Lucas S."/>
            <person name="Del Rio T.G."/>
            <person name="Tice H."/>
            <person name="Cheng J.F."/>
            <person name="Tapia R."/>
            <person name="Han C."/>
            <person name="Goodwin L."/>
            <person name="Pitluck S."/>
            <person name="Liolios K."/>
            <person name="Pagani I."/>
            <person name="Ivanova N."/>
            <person name="Huntemann M."/>
            <person name="Mavromatis K."/>
            <person name="Mikhailova N."/>
            <person name="Pati A."/>
            <person name="Chen A."/>
            <person name="Palaniappan K."/>
            <person name="Land M."/>
            <person name="Hauser L."/>
            <person name="Brambilla E.M."/>
            <person name="Rohde M."/>
            <person name="Verbarg S."/>
            <person name="Goker M."/>
            <person name="Bristow J."/>
            <person name="Eisen J.A."/>
            <person name="Markowitz V."/>
            <person name="Hugenholtz P."/>
            <person name="Kyrpides N.C."/>
            <person name="Klenk H.P."/>
            <person name="Woyke T."/>
        </authorList>
    </citation>
    <scope>NUCLEOTIDE SEQUENCE [LARGE SCALE GENOMIC DNA]</scope>
    <source>
        <strain evidence="8">ATCC 27775 / DSM 1100 / LMG 10767 / O</strain>
    </source>
</reference>
<evidence type="ECO:0000256" key="3">
    <source>
        <dbReference type="ARBA" id="ARBA00023186"/>
    </source>
</evidence>
<feature type="domain" description="Clp ATPase C-terminal" evidence="6">
    <location>
        <begin position="661"/>
        <end position="750"/>
    </location>
</feature>
<dbReference type="InterPro" id="IPR027417">
    <property type="entry name" value="P-loop_NTPase"/>
</dbReference>
<dbReference type="GO" id="GO:0005737">
    <property type="term" value="C:cytoplasm"/>
    <property type="evidence" value="ECO:0007669"/>
    <property type="project" value="TreeGrafter"/>
</dbReference>
<dbReference type="InterPro" id="IPR003959">
    <property type="entry name" value="ATPase_AAA_core"/>
</dbReference>
<dbReference type="SMART" id="SM00382">
    <property type="entry name" value="AAA"/>
    <property type="match status" value="2"/>
</dbReference>
<dbReference type="SMART" id="SM01086">
    <property type="entry name" value="ClpB_D2-small"/>
    <property type="match status" value="1"/>
</dbReference>
<dbReference type="OrthoDB" id="1488255at2"/>
<gene>
    <name evidence="7" type="ordered locus">Halhy_6418</name>
</gene>
<dbReference type="CDD" id="cd19499">
    <property type="entry name" value="RecA-like_ClpB_Hsp104-like"/>
    <property type="match status" value="1"/>
</dbReference>
<evidence type="ECO:0000313" key="8">
    <source>
        <dbReference type="Proteomes" id="UP000008461"/>
    </source>
</evidence>
<dbReference type="PANTHER" id="PTHR11638">
    <property type="entry name" value="ATP-DEPENDENT CLP PROTEASE"/>
    <property type="match status" value="1"/>
</dbReference>
<dbReference type="RefSeq" id="WP_013768755.1">
    <property type="nucleotide sequence ID" value="NC_015510.1"/>
</dbReference>
<evidence type="ECO:0000259" key="5">
    <source>
        <dbReference type="SMART" id="SM00382"/>
    </source>
</evidence>
<dbReference type="GO" id="GO:0034605">
    <property type="term" value="P:cellular response to heat"/>
    <property type="evidence" value="ECO:0007669"/>
    <property type="project" value="TreeGrafter"/>
</dbReference>
<proteinExistence type="predicted"/>
<dbReference type="eggNOG" id="COG0542">
    <property type="taxonomic scope" value="Bacteria"/>
</dbReference>
<dbReference type="Pfam" id="PF07724">
    <property type="entry name" value="AAA_2"/>
    <property type="match status" value="1"/>
</dbReference>
<dbReference type="EMBL" id="CP002691">
    <property type="protein sequence ID" value="AEE54236.1"/>
    <property type="molecule type" value="Genomic_DNA"/>
</dbReference>
<keyword evidence="4" id="KW-0175">Coiled coil</keyword>
<keyword evidence="2" id="KW-0067">ATP-binding</keyword>
<dbReference type="PRINTS" id="PR00300">
    <property type="entry name" value="CLPPROTEASEA"/>
</dbReference>
<dbReference type="Gene3D" id="1.10.8.60">
    <property type="match status" value="1"/>
</dbReference>
<keyword evidence="8" id="KW-1185">Reference proteome</keyword>
<evidence type="ECO:0000256" key="1">
    <source>
        <dbReference type="ARBA" id="ARBA00022741"/>
    </source>
</evidence>
<keyword evidence="3" id="KW-0143">Chaperone</keyword>
<protein>
    <submittedName>
        <fullName evidence="7">ATPase AAA-2 domain protein</fullName>
    </submittedName>
</protein>
<dbReference type="Gene3D" id="3.40.50.300">
    <property type="entry name" value="P-loop containing nucleotide triphosphate hydrolases"/>
    <property type="match status" value="2"/>
</dbReference>
<dbReference type="InterPro" id="IPR050130">
    <property type="entry name" value="ClpA_ClpB"/>
</dbReference>
<evidence type="ECO:0000259" key="6">
    <source>
        <dbReference type="SMART" id="SM01086"/>
    </source>
</evidence>
<dbReference type="Proteomes" id="UP000008461">
    <property type="component" value="Chromosome"/>
</dbReference>
<dbReference type="Pfam" id="PF10431">
    <property type="entry name" value="ClpB_D2-small"/>
    <property type="match status" value="1"/>
</dbReference>
<dbReference type="PANTHER" id="PTHR11638:SF18">
    <property type="entry name" value="HEAT SHOCK PROTEIN 104"/>
    <property type="match status" value="1"/>
</dbReference>
<feature type="domain" description="AAA+ ATPase" evidence="5">
    <location>
        <begin position="220"/>
        <end position="475"/>
    </location>
</feature>
<accession>F4KQ75</accession>
<dbReference type="GO" id="GO:0016887">
    <property type="term" value="F:ATP hydrolysis activity"/>
    <property type="evidence" value="ECO:0007669"/>
    <property type="project" value="InterPro"/>
</dbReference>
<dbReference type="AlphaFoldDB" id="F4KQ75"/>
<reference key="2">
    <citation type="submission" date="2011-04" db="EMBL/GenBank/DDBJ databases">
        <title>Complete sequence of chromosome of Haliscomenobacter hydrossis DSM 1100.</title>
        <authorList>
            <consortium name="US DOE Joint Genome Institute (JGI-PGF)"/>
            <person name="Lucas S."/>
            <person name="Han J."/>
            <person name="Lapidus A."/>
            <person name="Bruce D."/>
            <person name="Goodwin L."/>
            <person name="Pitluck S."/>
            <person name="Peters L."/>
            <person name="Kyrpides N."/>
            <person name="Mavromatis K."/>
            <person name="Ivanova N."/>
            <person name="Ovchinnikova G."/>
            <person name="Pagani I."/>
            <person name="Daligault H."/>
            <person name="Detter J.C."/>
            <person name="Han C."/>
            <person name="Land M."/>
            <person name="Hauser L."/>
            <person name="Markowitz V."/>
            <person name="Cheng J.-F."/>
            <person name="Hugenholtz P."/>
            <person name="Woyke T."/>
            <person name="Wu D."/>
            <person name="Verbarg S."/>
            <person name="Frueling A."/>
            <person name="Brambilla E."/>
            <person name="Klenk H.-P."/>
            <person name="Eisen J.A."/>
        </authorList>
    </citation>
    <scope>NUCLEOTIDE SEQUENCE</scope>
    <source>
        <strain>DSM 1100</strain>
    </source>
</reference>
<evidence type="ECO:0000313" key="7">
    <source>
        <dbReference type="EMBL" id="AEE54236.1"/>
    </source>
</evidence>
<feature type="coiled-coil region" evidence="4">
    <location>
        <begin position="793"/>
        <end position="848"/>
    </location>
</feature>
<dbReference type="SUPFAM" id="SSF52540">
    <property type="entry name" value="P-loop containing nucleoside triphosphate hydrolases"/>
    <property type="match status" value="2"/>
</dbReference>
<feature type="domain" description="AAA+ ATPase" evidence="5">
    <location>
        <begin position="497"/>
        <end position="662"/>
    </location>
</feature>
<dbReference type="InterPro" id="IPR019489">
    <property type="entry name" value="Clp_ATPase_C"/>
</dbReference>
<dbReference type="STRING" id="760192.Halhy_6418"/>
<dbReference type="InterPro" id="IPR003593">
    <property type="entry name" value="AAA+_ATPase"/>
</dbReference>